<dbReference type="HOGENOM" id="CLU_1175273_0_0_1"/>
<reference evidence="3" key="1">
    <citation type="journal article" date="2015" name="Genome Announc.">
        <title>Draft genome sequence of the cellulolytic fungus Chaetomium globosum.</title>
        <authorList>
            <person name="Cuomo C.A."/>
            <person name="Untereiner W.A."/>
            <person name="Ma L.-J."/>
            <person name="Grabherr M."/>
            <person name="Birren B.W."/>
        </authorList>
    </citation>
    <scope>NUCLEOTIDE SEQUENCE [LARGE SCALE GENOMIC DNA]</scope>
    <source>
        <strain evidence="3">ATCC 6205 / CBS 148.51 / DSM 1962 / NBRC 6347 / NRRL 1970</strain>
    </source>
</reference>
<dbReference type="RefSeq" id="XP_001229377.1">
    <property type="nucleotide sequence ID" value="XM_001229376.1"/>
</dbReference>
<evidence type="ECO:0000313" key="3">
    <source>
        <dbReference type="Proteomes" id="UP000001056"/>
    </source>
</evidence>
<name>Q2HA93_CHAGB</name>
<keyword evidence="3" id="KW-1185">Reference proteome</keyword>
<protein>
    <submittedName>
        <fullName evidence="2">Uncharacterized protein</fullName>
    </submittedName>
</protein>
<evidence type="ECO:0000256" key="1">
    <source>
        <dbReference type="SAM" id="MobiDB-lite"/>
    </source>
</evidence>
<feature type="compositionally biased region" description="Basic and acidic residues" evidence="1">
    <location>
        <begin position="187"/>
        <end position="201"/>
    </location>
</feature>
<proteinExistence type="predicted"/>
<organism evidence="2 3">
    <name type="scientific">Chaetomium globosum (strain ATCC 6205 / CBS 148.51 / DSM 1962 / NBRC 6347 / NRRL 1970)</name>
    <name type="common">Soil fungus</name>
    <dbReference type="NCBI Taxonomy" id="306901"/>
    <lineage>
        <taxon>Eukaryota</taxon>
        <taxon>Fungi</taxon>
        <taxon>Dikarya</taxon>
        <taxon>Ascomycota</taxon>
        <taxon>Pezizomycotina</taxon>
        <taxon>Sordariomycetes</taxon>
        <taxon>Sordariomycetidae</taxon>
        <taxon>Sordariales</taxon>
        <taxon>Chaetomiaceae</taxon>
        <taxon>Chaetomium</taxon>
    </lineage>
</organism>
<feature type="region of interest" description="Disordered" evidence="1">
    <location>
        <begin position="86"/>
        <end position="134"/>
    </location>
</feature>
<dbReference type="VEuPathDB" id="FungiDB:CHGG_02861"/>
<dbReference type="InParanoid" id="Q2HA93"/>
<dbReference type="GeneID" id="4388873"/>
<accession>Q2HA93</accession>
<dbReference type="AlphaFoldDB" id="Q2HA93"/>
<sequence length="236" mass="25755">MGERVNKPSQVGEAFCIRGLFGAPWIAVRTPDDRPLRPMTPARRDLILSATQGPQLEITETKVLDSRISANIRPITYTVQHSKFAKTGDRSSMPKAADVHHRTDDVTIRGRPRENPSAKCGSQAPTSGALGEQVGPGYFDSSVQPLSRQVDQDNDETANIELGFLVAAVSSKEPDTRGSSRISCTNERTKDPGRCSPDREITSSSASCRESLLKLLISAWLFALSHVQMAACIFIF</sequence>
<dbReference type="Proteomes" id="UP000001056">
    <property type="component" value="Unassembled WGS sequence"/>
</dbReference>
<feature type="region of interest" description="Disordered" evidence="1">
    <location>
        <begin position="174"/>
        <end position="201"/>
    </location>
</feature>
<dbReference type="EMBL" id="CH408030">
    <property type="protein sequence ID" value="EAQ90926.1"/>
    <property type="molecule type" value="Genomic_DNA"/>
</dbReference>
<evidence type="ECO:0000313" key="2">
    <source>
        <dbReference type="EMBL" id="EAQ90926.1"/>
    </source>
</evidence>
<gene>
    <name evidence="2" type="ORF">CHGG_02861</name>
</gene>
<feature type="compositionally biased region" description="Basic and acidic residues" evidence="1">
    <location>
        <begin position="97"/>
        <end position="116"/>
    </location>
</feature>